<keyword evidence="3" id="KW-1185">Reference proteome</keyword>
<reference evidence="2" key="1">
    <citation type="submission" date="2020-08" db="EMBL/GenBank/DDBJ databases">
        <title>Ramlibacter sp. USB13 16S ribosomal RNA gene genome sequencing and assembly.</title>
        <authorList>
            <person name="Kang M."/>
        </authorList>
    </citation>
    <scope>NUCLEOTIDE SEQUENCE</scope>
    <source>
        <strain evidence="2">USB13</strain>
    </source>
</reference>
<keyword evidence="1" id="KW-0732">Signal</keyword>
<feature type="chain" id="PRO_5037311747" evidence="1">
    <location>
        <begin position="24"/>
        <end position="193"/>
    </location>
</feature>
<name>A0A923MTX4_9BURK</name>
<evidence type="ECO:0000313" key="2">
    <source>
        <dbReference type="EMBL" id="MBC5783697.1"/>
    </source>
</evidence>
<feature type="signal peptide" evidence="1">
    <location>
        <begin position="1"/>
        <end position="23"/>
    </location>
</feature>
<comment type="caution">
    <text evidence="2">The sequence shown here is derived from an EMBL/GenBank/DDBJ whole genome shotgun (WGS) entry which is preliminary data.</text>
</comment>
<dbReference type="RefSeq" id="WP_187076441.1">
    <property type="nucleotide sequence ID" value="NZ_JACORT010000004.1"/>
</dbReference>
<evidence type="ECO:0000313" key="3">
    <source>
        <dbReference type="Proteomes" id="UP000608513"/>
    </source>
</evidence>
<gene>
    <name evidence="2" type="ORF">H8N03_12135</name>
</gene>
<protein>
    <submittedName>
        <fullName evidence="2">Uncharacterized protein</fullName>
    </submittedName>
</protein>
<organism evidence="2 3">
    <name type="scientific">Ramlibacter cellulosilyticus</name>
    <dbReference type="NCBI Taxonomy" id="2764187"/>
    <lineage>
        <taxon>Bacteria</taxon>
        <taxon>Pseudomonadati</taxon>
        <taxon>Pseudomonadota</taxon>
        <taxon>Betaproteobacteria</taxon>
        <taxon>Burkholderiales</taxon>
        <taxon>Comamonadaceae</taxon>
        <taxon>Ramlibacter</taxon>
    </lineage>
</organism>
<sequence length="193" mass="20263">MPTTRRALACCLALACIAPSAFAVGAGQTLGNPSALGDERNVALRLTATGAVTAVDPELRLMAVDTPRGSITFRLDPRVQDAEAIQVGSRVQVDYVAAFVLSRRGSGRALRSTPQRSGAPADLVGSYDRPITYVTDVLAVDKDNLVLRLRGPEGDVKDFPVHDRAALAGMRAGDKLLVSMNQAVAVGVTAVPR</sequence>
<accession>A0A923MTX4</accession>
<evidence type="ECO:0000256" key="1">
    <source>
        <dbReference type="SAM" id="SignalP"/>
    </source>
</evidence>
<proteinExistence type="predicted"/>
<dbReference type="AlphaFoldDB" id="A0A923MTX4"/>
<dbReference type="EMBL" id="JACORT010000004">
    <property type="protein sequence ID" value="MBC5783697.1"/>
    <property type="molecule type" value="Genomic_DNA"/>
</dbReference>
<dbReference type="Proteomes" id="UP000608513">
    <property type="component" value="Unassembled WGS sequence"/>
</dbReference>